<accession>A0ACC7NYK1</accession>
<proteinExistence type="predicted"/>
<comment type="caution">
    <text evidence="1">The sequence shown here is derived from an EMBL/GenBank/DDBJ whole genome shotgun (WGS) entry which is preliminary data.</text>
</comment>
<keyword evidence="2" id="KW-1185">Reference proteome</keyword>
<sequence>MENVLPTICTLLIAISATFVGFGWYAIVKGRRERHQKLMLWGAATALLFFLLYVGRTVFVGNTSFSEEAPVWVRDAYYVFLLFHIVLATVAGAFGLVTLYQAYKKNFVRHRKLGRIAAVLWLFTAPTGIMVYVLLYLLYPGGATKPMIDAIFR</sequence>
<evidence type="ECO:0000313" key="1">
    <source>
        <dbReference type="EMBL" id="MFM9328127.1"/>
    </source>
</evidence>
<reference evidence="1" key="1">
    <citation type="submission" date="2024-12" db="EMBL/GenBank/DDBJ databases">
        <authorList>
            <person name="Wu N."/>
        </authorList>
    </citation>
    <scope>NUCLEOTIDE SEQUENCE</scope>
    <source>
        <strain evidence="1">P15</strain>
    </source>
</reference>
<dbReference type="Proteomes" id="UP001631969">
    <property type="component" value="Unassembled WGS sequence"/>
</dbReference>
<name>A0ACC7NYK1_9BACL</name>
<organism evidence="1 2">
    <name type="scientific">Paenibacillus mesotrionivorans</name>
    <dbReference type="NCBI Taxonomy" id="3160968"/>
    <lineage>
        <taxon>Bacteria</taxon>
        <taxon>Bacillati</taxon>
        <taxon>Bacillota</taxon>
        <taxon>Bacilli</taxon>
        <taxon>Bacillales</taxon>
        <taxon>Paenibacillaceae</taxon>
        <taxon>Paenibacillus</taxon>
    </lineage>
</organism>
<dbReference type="EMBL" id="JBJURJ010000004">
    <property type="protein sequence ID" value="MFM9328127.1"/>
    <property type="molecule type" value="Genomic_DNA"/>
</dbReference>
<gene>
    <name evidence="1" type="ORF">ACI1P1_07510</name>
</gene>
<protein>
    <submittedName>
        <fullName evidence="1">DUF420 domain-containing protein</fullName>
    </submittedName>
</protein>
<evidence type="ECO:0000313" key="2">
    <source>
        <dbReference type="Proteomes" id="UP001631969"/>
    </source>
</evidence>